<dbReference type="CDD" id="cd07022">
    <property type="entry name" value="S49_Sppa_36K_type"/>
    <property type="match status" value="1"/>
</dbReference>
<name>A0A9X9PAT2_9HYPH</name>
<dbReference type="Proteomes" id="UP000298735">
    <property type="component" value="Chromosome Circular"/>
</dbReference>
<organism evidence="7 8">
    <name type="scientific">Agrobacterium salinitolerans</name>
    <dbReference type="NCBI Taxonomy" id="1183413"/>
    <lineage>
        <taxon>Bacteria</taxon>
        <taxon>Pseudomonadati</taxon>
        <taxon>Pseudomonadota</taxon>
        <taxon>Alphaproteobacteria</taxon>
        <taxon>Hyphomicrobiales</taxon>
        <taxon>Rhizobiaceae</taxon>
        <taxon>Rhizobium/Agrobacterium group</taxon>
        <taxon>Agrobacterium</taxon>
    </lineage>
</organism>
<dbReference type="SUPFAM" id="SSF52096">
    <property type="entry name" value="ClpP/crotonase"/>
    <property type="match status" value="1"/>
</dbReference>
<evidence type="ECO:0000259" key="6">
    <source>
        <dbReference type="Pfam" id="PF01343"/>
    </source>
</evidence>
<sequence length="457" mass="47428">MSGNFLPLLADRILNRPLLIHPDKAATIMHVLDGRISLGSFDDDDRKPEASRFVGTTARGDGTGRRFTRAAGKTAIITVDGSLVNRGAWVGASSGLTSYEGIAAQLDEIAAEVRAGRLENLVIDMNSYGGEATGMAAIAAKIRNLRKSMHVVAVVNDVAASAGYGIVSSADEIVISPTSLVGSIGVVMMHLDRSAEMNAKGIRPTLIHAGAKKVDGNPFGPLPENVRADMQKDVLAFYDQFLETVEAGRGKARLSAKKARETEADVFIGKEAIAAGLADRMASLDEVLAELSRPARAAGKPPSSRSMKMEREDLPSATAGMHTDTALKAAVTKAEADGKTVGVIEGKKEGHAEGVKAERERIGAILNSEEGKARPNAALTLALAADSPSAETAKGLLASLPAENVSAAGGAAQPGAKTPPISQRADEQREVGATGKPEGASPDAARKGWAKAFGTSV</sequence>
<keyword evidence="2" id="KW-0645">Protease</keyword>
<evidence type="ECO:0000313" key="8">
    <source>
        <dbReference type="Proteomes" id="UP000298735"/>
    </source>
</evidence>
<keyword evidence="4" id="KW-0720">Serine protease</keyword>
<evidence type="ECO:0000256" key="2">
    <source>
        <dbReference type="ARBA" id="ARBA00022670"/>
    </source>
</evidence>
<dbReference type="AlphaFoldDB" id="A0A9X9PAT2"/>
<evidence type="ECO:0000313" key="7">
    <source>
        <dbReference type="EMBL" id="UYZ08563.1"/>
    </source>
</evidence>
<dbReference type="EMBL" id="CP109968">
    <property type="protein sequence ID" value="UYZ08563.1"/>
    <property type="molecule type" value="Genomic_DNA"/>
</dbReference>
<dbReference type="GO" id="GO:0008236">
    <property type="term" value="F:serine-type peptidase activity"/>
    <property type="evidence" value="ECO:0007669"/>
    <property type="project" value="UniProtKB-KW"/>
</dbReference>
<dbReference type="Gene3D" id="3.90.226.10">
    <property type="entry name" value="2-enoyl-CoA Hydratase, Chain A, domain 1"/>
    <property type="match status" value="1"/>
</dbReference>
<dbReference type="RefSeq" id="WP_170985499.1">
    <property type="nucleotide sequence ID" value="NZ_CP109968.1"/>
</dbReference>
<protein>
    <submittedName>
        <fullName evidence="7">S49 family peptidase</fullName>
    </submittedName>
</protein>
<comment type="similarity">
    <text evidence="1">Belongs to the peptidase S49 family.</text>
</comment>
<accession>A0A9X9PAT2</accession>
<dbReference type="KEGG" id="asal:CFBP5507_06055"/>
<proteinExistence type="inferred from homology"/>
<reference evidence="7" key="1">
    <citation type="submission" date="2022-10" db="EMBL/GenBank/DDBJ databases">
        <title>Complete genome sequence of Agrobacterium salinitolerans CFBP5507.</title>
        <authorList>
            <person name="Tchabashvili S."/>
            <person name="Yen H.-C."/>
            <person name="Haryono M."/>
            <person name="Lin Y.-C."/>
            <person name="Lai E.-M."/>
            <person name="Kuo C.-H."/>
        </authorList>
    </citation>
    <scope>NUCLEOTIDE SEQUENCE</scope>
    <source>
        <strain evidence="7">CFBP5507</strain>
    </source>
</reference>
<dbReference type="PANTHER" id="PTHR33209">
    <property type="entry name" value="PROTEASE 4"/>
    <property type="match status" value="1"/>
</dbReference>
<dbReference type="Pfam" id="PF01343">
    <property type="entry name" value="Peptidase_S49"/>
    <property type="match status" value="1"/>
</dbReference>
<dbReference type="GO" id="GO:0006508">
    <property type="term" value="P:proteolysis"/>
    <property type="evidence" value="ECO:0007669"/>
    <property type="project" value="UniProtKB-KW"/>
</dbReference>
<dbReference type="PANTHER" id="PTHR33209:SF1">
    <property type="entry name" value="PEPTIDASE S49 DOMAIN-CONTAINING PROTEIN"/>
    <property type="match status" value="1"/>
</dbReference>
<dbReference type="Gene3D" id="6.20.330.10">
    <property type="match status" value="1"/>
</dbReference>
<evidence type="ECO:0000256" key="3">
    <source>
        <dbReference type="ARBA" id="ARBA00022801"/>
    </source>
</evidence>
<evidence type="ECO:0000256" key="5">
    <source>
        <dbReference type="SAM" id="MobiDB-lite"/>
    </source>
</evidence>
<keyword evidence="3" id="KW-0378">Hydrolase</keyword>
<gene>
    <name evidence="7" type="ORF">CFBP5507_06055</name>
</gene>
<feature type="domain" description="Peptidase S49" evidence="6">
    <location>
        <begin position="145"/>
        <end position="292"/>
    </location>
</feature>
<feature type="region of interest" description="Disordered" evidence="5">
    <location>
        <begin position="408"/>
        <end position="457"/>
    </location>
</feature>
<dbReference type="InterPro" id="IPR033855">
    <property type="entry name" value="Protein_C"/>
</dbReference>
<dbReference type="InterPro" id="IPR029045">
    <property type="entry name" value="ClpP/crotonase-like_dom_sf"/>
</dbReference>
<evidence type="ECO:0000256" key="1">
    <source>
        <dbReference type="ARBA" id="ARBA00008683"/>
    </source>
</evidence>
<evidence type="ECO:0000256" key="4">
    <source>
        <dbReference type="ARBA" id="ARBA00022825"/>
    </source>
</evidence>
<dbReference type="InterPro" id="IPR002142">
    <property type="entry name" value="Peptidase_S49"/>
</dbReference>